<evidence type="ECO:0000256" key="1">
    <source>
        <dbReference type="SAM" id="MobiDB-lite"/>
    </source>
</evidence>
<evidence type="ECO:0000313" key="4">
    <source>
        <dbReference type="EMBL" id="RRT82158.1"/>
    </source>
</evidence>
<dbReference type="Proteomes" id="UP001222027">
    <property type="component" value="Unassembled WGS sequence"/>
</dbReference>
<dbReference type="Proteomes" id="UP000287651">
    <property type="component" value="Unassembled WGS sequence"/>
</dbReference>
<sequence length="93" mass="9801">MPTRGYVLIFVFWALLTIITPTLVSWSASAKPNLVAPGETLLEMKVNRRMMGSIETTAGQLKNGTRKTITRAKAPSPAAAPAPAPAAGHDALS</sequence>
<protein>
    <submittedName>
        <fullName evidence="4">Uncharacterized protein</fullName>
    </submittedName>
</protein>
<proteinExistence type="predicted"/>
<dbReference type="OrthoDB" id="1304015at2759"/>
<dbReference type="PANTHER" id="PTHR38396">
    <property type="entry name" value="TRANSMEMBRANE PROTEIN"/>
    <property type="match status" value="1"/>
</dbReference>
<reference evidence="3 6" key="3">
    <citation type="submission" date="2022-12" db="EMBL/GenBank/DDBJ databases">
        <title>Chromosome-scale assembly of the Ensete ventricosum genome.</title>
        <authorList>
            <person name="Dussert Y."/>
            <person name="Stocks J."/>
            <person name="Wendawek A."/>
            <person name="Woldeyes F."/>
            <person name="Nichols R.A."/>
            <person name="Borrell J.S."/>
        </authorList>
    </citation>
    <scope>NUCLEOTIDE SEQUENCE [LARGE SCALE GENOMIC DNA]</scope>
    <source>
        <strain evidence="6">cv. Maze</strain>
        <strain evidence="3">MazeRef_0001</strain>
        <tissue evidence="3">Seeds</tissue>
    </source>
</reference>
<feature type="region of interest" description="Disordered" evidence="1">
    <location>
        <begin position="59"/>
        <end position="93"/>
    </location>
</feature>
<organism evidence="4 5">
    <name type="scientific">Ensete ventricosum</name>
    <name type="common">Abyssinian banana</name>
    <name type="synonym">Musa ensete</name>
    <dbReference type="NCBI Taxonomy" id="4639"/>
    <lineage>
        <taxon>Eukaryota</taxon>
        <taxon>Viridiplantae</taxon>
        <taxon>Streptophyta</taxon>
        <taxon>Embryophyta</taxon>
        <taxon>Tracheophyta</taxon>
        <taxon>Spermatophyta</taxon>
        <taxon>Magnoliopsida</taxon>
        <taxon>Liliopsida</taxon>
        <taxon>Zingiberales</taxon>
        <taxon>Musaceae</taxon>
        <taxon>Ensete</taxon>
    </lineage>
</organism>
<reference evidence="4 5" key="1">
    <citation type="journal article" date="2014" name="Agronomy (Basel)">
        <title>A Draft Genome Sequence for Ensete ventricosum, the Drought-Tolerant Tree Against Hunger.</title>
        <authorList>
            <person name="Harrison J."/>
            <person name="Moore K.A."/>
            <person name="Paszkiewicz K."/>
            <person name="Jones T."/>
            <person name="Grant M."/>
            <person name="Ambacheew D."/>
            <person name="Muzemil S."/>
            <person name="Studholme D.J."/>
        </authorList>
    </citation>
    <scope>NUCLEOTIDE SEQUENCE [LARGE SCALE GENOMIC DNA]</scope>
</reference>
<accession>A0A427B0W0</accession>
<evidence type="ECO:0000313" key="6">
    <source>
        <dbReference type="Proteomes" id="UP001222027"/>
    </source>
</evidence>
<dbReference type="EMBL" id="AMZH03000752">
    <property type="protein sequence ID" value="RRT82158.1"/>
    <property type="molecule type" value="Genomic_DNA"/>
</dbReference>
<dbReference type="EMBL" id="JAQQAF010000006">
    <property type="protein sequence ID" value="KAJ8479559.1"/>
    <property type="molecule type" value="Genomic_DNA"/>
</dbReference>
<evidence type="ECO:0000313" key="5">
    <source>
        <dbReference type="Proteomes" id="UP000287651"/>
    </source>
</evidence>
<dbReference type="PANTHER" id="PTHR38396:SF1">
    <property type="entry name" value="TRANSMEMBRANE PROTEIN"/>
    <property type="match status" value="1"/>
</dbReference>
<name>A0A427B0W0_ENSVE</name>
<comment type="caution">
    <text evidence="4">The sequence shown here is derived from an EMBL/GenBank/DDBJ whole genome shotgun (WGS) entry which is preliminary data.</text>
</comment>
<evidence type="ECO:0000256" key="2">
    <source>
        <dbReference type="SAM" id="SignalP"/>
    </source>
</evidence>
<feature type="signal peptide" evidence="2">
    <location>
        <begin position="1"/>
        <end position="30"/>
    </location>
</feature>
<keyword evidence="6" id="KW-1185">Reference proteome</keyword>
<evidence type="ECO:0000313" key="3">
    <source>
        <dbReference type="EMBL" id="KAJ8479559.1"/>
    </source>
</evidence>
<reference evidence="4" key="2">
    <citation type="submission" date="2018-09" db="EMBL/GenBank/DDBJ databases">
        <authorList>
            <person name="Harrison J."/>
            <person name="Moore K.A."/>
            <person name="Paszkiewicz K."/>
            <person name="Jones T."/>
            <person name="Grant M."/>
            <person name="Ambacheew D."/>
            <person name="Muzemil S."/>
            <person name="Studholme D."/>
        </authorList>
    </citation>
    <scope>NUCLEOTIDE SEQUENCE</scope>
</reference>
<feature type="chain" id="PRO_5044603324" evidence="2">
    <location>
        <begin position="31"/>
        <end position="93"/>
    </location>
</feature>
<gene>
    <name evidence="4" type="ORF">B296_00011916</name>
    <name evidence="3" type="ORF">OPV22_023286</name>
</gene>
<keyword evidence="2" id="KW-0732">Signal</keyword>
<dbReference type="AlphaFoldDB" id="A0A427B0W0"/>